<dbReference type="Proteomes" id="UP001168642">
    <property type="component" value="Unassembled WGS sequence"/>
</dbReference>
<reference evidence="6" key="1">
    <citation type="submission" date="2023-07" db="EMBL/GenBank/DDBJ databases">
        <title>Wenyingzhuangia sp. chi5 genome sequencing and assembly.</title>
        <authorList>
            <person name="Park S."/>
        </authorList>
    </citation>
    <scope>NUCLEOTIDE SEQUENCE</scope>
    <source>
        <strain evidence="6">Chi5</strain>
    </source>
</reference>
<evidence type="ECO:0000256" key="1">
    <source>
        <dbReference type="ARBA" id="ARBA00005189"/>
    </source>
</evidence>
<evidence type="ECO:0000259" key="5">
    <source>
        <dbReference type="SMART" id="SM00563"/>
    </source>
</evidence>
<dbReference type="SMART" id="SM00563">
    <property type="entry name" value="PlsC"/>
    <property type="match status" value="1"/>
</dbReference>
<dbReference type="RefSeq" id="WP_302883108.1">
    <property type="nucleotide sequence ID" value="NZ_JAUMIT010000001.1"/>
</dbReference>
<comment type="pathway">
    <text evidence="1">Lipid metabolism.</text>
</comment>
<keyword evidence="3 6" id="KW-0012">Acyltransferase</keyword>
<proteinExistence type="predicted"/>
<organism evidence="6 7">
    <name type="scientific">Wenyingzhuangia gilva</name>
    <dbReference type="NCBI Taxonomy" id="3057677"/>
    <lineage>
        <taxon>Bacteria</taxon>
        <taxon>Pseudomonadati</taxon>
        <taxon>Bacteroidota</taxon>
        <taxon>Flavobacteriia</taxon>
        <taxon>Flavobacteriales</taxon>
        <taxon>Flavobacteriaceae</taxon>
        <taxon>Wenyingzhuangia</taxon>
    </lineage>
</organism>
<dbReference type="CDD" id="cd07989">
    <property type="entry name" value="LPLAT_AGPAT-like"/>
    <property type="match status" value="1"/>
</dbReference>
<feature type="transmembrane region" description="Helical" evidence="4">
    <location>
        <begin position="48"/>
        <end position="67"/>
    </location>
</feature>
<feature type="transmembrane region" description="Helical" evidence="4">
    <location>
        <begin position="12"/>
        <end position="36"/>
    </location>
</feature>
<dbReference type="GO" id="GO:0016746">
    <property type="term" value="F:acyltransferase activity"/>
    <property type="evidence" value="ECO:0007669"/>
    <property type="project" value="UniProtKB-KW"/>
</dbReference>
<name>A0ABT8VPG4_9FLAO</name>
<keyword evidence="4" id="KW-0812">Transmembrane</keyword>
<evidence type="ECO:0000256" key="3">
    <source>
        <dbReference type="ARBA" id="ARBA00023315"/>
    </source>
</evidence>
<dbReference type="PANTHER" id="PTHR10434:SF40">
    <property type="entry name" value="1-ACYL-SN-GLYCEROL-3-PHOSPHATE ACYLTRANSFERASE"/>
    <property type="match status" value="1"/>
</dbReference>
<dbReference type="SUPFAM" id="SSF69593">
    <property type="entry name" value="Glycerol-3-phosphate (1)-acyltransferase"/>
    <property type="match status" value="1"/>
</dbReference>
<dbReference type="InterPro" id="IPR002123">
    <property type="entry name" value="Plipid/glycerol_acylTrfase"/>
</dbReference>
<comment type="caution">
    <text evidence="6">The sequence shown here is derived from an EMBL/GenBank/DDBJ whole genome shotgun (WGS) entry which is preliminary data.</text>
</comment>
<evidence type="ECO:0000313" key="7">
    <source>
        <dbReference type="Proteomes" id="UP001168642"/>
    </source>
</evidence>
<dbReference type="EMBL" id="JAUMIT010000001">
    <property type="protein sequence ID" value="MDO3693859.1"/>
    <property type="molecule type" value="Genomic_DNA"/>
</dbReference>
<evidence type="ECO:0000256" key="4">
    <source>
        <dbReference type="SAM" id="Phobius"/>
    </source>
</evidence>
<protein>
    <submittedName>
        <fullName evidence="6">Lysophospholipid acyltransferase family protein</fullName>
    </submittedName>
</protein>
<keyword evidence="4" id="KW-0472">Membrane</keyword>
<sequence length="253" mass="28802">MTKHKKMPLGKSLLAYPLSVLFYLVYGFLLCVFHPIQWISLKVGGYSAHKKVVDILNLLLTLSLYILGTRVKFINKYQFDASVPHIIVSNHQSTHEISPLGWFFRKLHPKYIAKKELGKGLPSVSFNLKYGGSALIDRKDARQALSEIGKFAKYLKEYNRSGIIFPEGTRSRDGQPKRFSENGLKILAKFAPNAVVIPVSINNSWKLWEYGQFPMNIGITMTIETHEPIKVADKSFEELFAEVEQEVKSKINL</sequence>
<evidence type="ECO:0000256" key="2">
    <source>
        <dbReference type="ARBA" id="ARBA00022679"/>
    </source>
</evidence>
<gene>
    <name evidence="6" type="ORF">QVZ41_03225</name>
</gene>
<dbReference type="PANTHER" id="PTHR10434">
    <property type="entry name" value="1-ACYL-SN-GLYCEROL-3-PHOSPHATE ACYLTRANSFERASE"/>
    <property type="match status" value="1"/>
</dbReference>
<accession>A0ABT8VPG4</accession>
<keyword evidence="2" id="KW-0808">Transferase</keyword>
<dbReference type="Pfam" id="PF01553">
    <property type="entry name" value="Acyltransferase"/>
    <property type="match status" value="1"/>
</dbReference>
<feature type="domain" description="Phospholipid/glycerol acyltransferase" evidence="5">
    <location>
        <begin position="85"/>
        <end position="204"/>
    </location>
</feature>
<keyword evidence="4" id="KW-1133">Transmembrane helix</keyword>
<keyword evidence="7" id="KW-1185">Reference proteome</keyword>
<evidence type="ECO:0000313" key="6">
    <source>
        <dbReference type="EMBL" id="MDO3693859.1"/>
    </source>
</evidence>